<reference evidence="1 2" key="1">
    <citation type="submission" date="2013-03" db="EMBL/GenBank/DDBJ databases">
        <authorList>
            <person name="Fiebig A."/>
            <person name="Goeker M."/>
            <person name="Klenk H.-P.P."/>
        </authorList>
    </citation>
    <scope>NUCLEOTIDE SEQUENCE [LARGE SCALE GENOMIC DNA]</scope>
    <source>
        <strain evidence="2">DSM 19469</strain>
    </source>
</reference>
<dbReference type="Pfam" id="PF08837">
    <property type="entry name" value="DUF1810"/>
    <property type="match status" value="1"/>
</dbReference>
<accession>W8S095</accession>
<dbReference type="InterPro" id="IPR014937">
    <property type="entry name" value="DUF1810"/>
</dbReference>
<dbReference type="STRING" id="1294273.roselon_01156"/>
<dbReference type="SUPFAM" id="SSF140736">
    <property type="entry name" value="Rv1873-like"/>
    <property type="match status" value="1"/>
</dbReference>
<dbReference type="AlphaFoldDB" id="W8S095"/>
<name>W8S095_9RHOB</name>
<keyword evidence="2" id="KW-1185">Reference proteome</keyword>
<sequence length="147" mass="15997">MSLSRFIAAQDESHDTALAELRAGRKRTHWMWFVFPQLAGLGRSEMAQRYAIRDLDEARAYLAHPVLGPRLVAAARAILCADTADATQILGTVDAMKLRSSATLFASVENAEPIFQKILDRFFDGIPCPLTRGLLAPTGTAPSSDPA</sequence>
<organism evidence="1 2">
    <name type="scientific">Roseicyclus elongatus DSM 19469</name>
    <dbReference type="NCBI Taxonomy" id="1294273"/>
    <lineage>
        <taxon>Bacteria</taxon>
        <taxon>Pseudomonadati</taxon>
        <taxon>Pseudomonadota</taxon>
        <taxon>Alphaproteobacteria</taxon>
        <taxon>Rhodobacterales</taxon>
        <taxon>Roseobacteraceae</taxon>
        <taxon>Roseicyclus</taxon>
    </lineage>
</organism>
<evidence type="ECO:0008006" key="3">
    <source>
        <dbReference type="Google" id="ProtNLM"/>
    </source>
</evidence>
<proteinExistence type="predicted"/>
<dbReference type="OrthoDB" id="9801870at2"/>
<dbReference type="PATRIC" id="fig|1294273.3.peg.1134"/>
<dbReference type="Gene3D" id="1.25.40.380">
    <property type="entry name" value="Protein of unknown function DUF1810"/>
    <property type="match status" value="1"/>
</dbReference>
<evidence type="ECO:0000313" key="2">
    <source>
        <dbReference type="Proteomes" id="UP000019593"/>
    </source>
</evidence>
<protein>
    <recommendedName>
        <fullName evidence="3">NTP pyrophosphohydrolase</fullName>
    </recommendedName>
</protein>
<dbReference type="RefSeq" id="WP_025311410.1">
    <property type="nucleotide sequence ID" value="NZ_CP004372.1"/>
</dbReference>
<dbReference type="eggNOG" id="COG5579">
    <property type="taxonomic scope" value="Bacteria"/>
</dbReference>
<dbReference type="KEGG" id="red:roselon_01156"/>
<dbReference type="EMBL" id="CP004372">
    <property type="protein sequence ID" value="AHM03547.1"/>
    <property type="molecule type" value="Genomic_DNA"/>
</dbReference>
<evidence type="ECO:0000313" key="1">
    <source>
        <dbReference type="EMBL" id="AHM03547.1"/>
    </source>
</evidence>
<dbReference type="HOGENOM" id="CLU_124534_0_0_5"/>
<dbReference type="Proteomes" id="UP000019593">
    <property type="component" value="Chromosome"/>
</dbReference>
<gene>
    <name evidence="1" type="ORF">roselon_01156</name>
</gene>
<dbReference type="InterPro" id="IPR036287">
    <property type="entry name" value="Rv1873-like_sf"/>
</dbReference>
<dbReference type="PIRSF" id="PIRSF008546">
    <property type="entry name" value="UCP008546"/>
    <property type="match status" value="1"/>
</dbReference>